<organism evidence="2 3">
    <name type="scientific">Puccinia coronata f. sp. avenae</name>
    <dbReference type="NCBI Taxonomy" id="200324"/>
    <lineage>
        <taxon>Eukaryota</taxon>
        <taxon>Fungi</taxon>
        <taxon>Dikarya</taxon>
        <taxon>Basidiomycota</taxon>
        <taxon>Pucciniomycotina</taxon>
        <taxon>Pucciniomycetes</taxon>
        <taxon>Pucciniales</taxon>
        <taxon>Pucciniaceae</taxon>
        <taxon>Puccinia</taxon>
    </lineage>
</organism>
<accession>A0A2N5SV61</accession>
<feature type="region of interest" description="Disordered" evidence="1">
    <location>
        <begin position="1"/>
        <end position="50"/>
    </location>
</feature>
<sequence length="139" mass="15807">MLKTINEEGEIINDGAKQSKKEEEETNLENLTDREEEEDRTDENNKKSKGKYAATGIGFTLKKVDYVCRRIASSPAKQAEFKVWAKKLGYEGPGIIGGYGIRWNIAYESRNWAYNARKIFNQLLVNKTKNGNGKYFSGT</sequence>
<name>A0A2N5SV61_9BASI</name>
<evidence type="ECO:0000313" key="2">
    <source>
        <dbReference type="EMBL" id="PLW17124.1"/>
    </source>
</evidence>
<protein>
    <submittedName>
        <fullName evidence="2">Uncharacterized protein</fullName>
    </submittedName>
</protein>
<evidence type="ECO:0000313" key="3">
    <source>
        <dbReference type="Proteomes" id="UP000235392"/>
    </source>
</evidence>
<dbReference type="AlphaFoldDB" id="A0A2N5SV61"/>
<dbReference type="EMBL" id="PGCI01000757">
    <property type="protein sequence ID" value="PLW17124.1"/>
    <property type="molecule type" value="Genomic_DNA"/>
</dbReference>
<evidence type="ECO:0000256" key="1">
    <source>
        <dbReference type="SAM" id="MobiDB-lite"/>
    </source>
</evidence>
<reference evidence="2 3" key="1">
    <citation type="submission" date="2017-11" db="EMBL/GenBank/DDBJ databases">
        <title>De novo assembly and phasing of dikaryotic genomes from two isolates of Puccinia coronata f. sp. avenae, the causal agent of oat crown rust.</title>
        <authorList>
            <person name="Miller M.E."/>
            <person name="Zhang Y."/>
            <person name="Omidvar V."/>
            <person name="Sperschneider J."/>
            <person name="Schwessinger B."/>
            <person name="Raley C."/>
            <person name="Palmer J.M."/>
            <person name="Garnica D."/>
            <person name="Upadhyaya N."/>
            <person name="Rathjen J."/>
            <person name="Taylor J.M."/>
            <person name="Park R.F."/>
            <person name="Dodds P.N."/>
            <person name="Hirsch C.D."/>
            <person name="Kianian S.F."/>
            <person name="Figueroa M."/>
        </authorList>
    </citation>
    <scope>NUCLEOTIDE SEQUENCE [LARGE SCALE GENOMIC DNA]</scope>
    <source>
        <strain evidence="2">12SD80</strain>
    </source>
</reference>
<comment type="caution">
    <text evidence="2">The sequence shown here is derived from an EMBL/GenBank/DDBJ whole genome shotgun (WGS) entry which is preliminary data.</text>
</comment>
<proteinExistence type="predicted"/>
<gene>
    <name evidence="2" type="ORF">PCASD_23660</name>
</gene>
<dbReference type="Proteomes" id="UP000235392">
    <property type="component" value="Unassembled WGS sequence"/>
</dbReference>